<dbReference type="EMBL" id="HG694485">
    <property type="protein sequence ID" value="CDI85900.1"/>
    <property type="molecule type" value="Genomic_DNA"/>
</dbReference>
<feature type="transmembrane region" description="Helical" evidence="3">
    <location>
        <begin position="51"/>
        <end position="69"/>
    </location>
</feature>
<feature type="region of interest" description="Disordered" evidence="2">
    <location>
        <begin position="84"/>
        <end position="122"/>
    </location>
</feature>
<feature type="compositionally biased region" description="Basic and acidic residues" evidence="2">
    <location>
        <begin position="344"/>
        <end position="370"/>
    </location>
</feature>
<keyword evidence="3" id="KW-1133">Transmembrane helix</keyword>
<proteinExistence type="predicted"/>
<keyword evidence="3" id="KW-0812">Transmembrane</keyword>
<feature type="compositionally biased region" description="Basic residues" evidence="2">
    <location>
        <begin position="277"/>
        <end position="287"/>
    </location>
</feature>
<keyword evidence="1" id="KW-0175">Coiled coil</keyword>
<keyword evidence="3" id="KW-0472">Membrane</keyword>
<dbReference type="OrthoDB" id="348356at2759"/>
<organism evidence="4 5">
    <name type="scientific">Eimeria praecox</name>
    <dbReference type="NCBI Taxonomy" id="51316"/>
    <lineage>
        <taxon>Eukaryota</taxon>
        <taxon>Sar</taxon>
        <taxon>Alveolata</taxon>
        <taxon>Apicomplexa</taxon>
        <taxon>Conoidasida</taxon>
        <taxon>Coccidia</taxon>
        <taxon>Eucoccidiorida</taxon>
        <taxon>Eimeriorina</taxon>
        <taxon>Eimeriidae</taxon>
        <taxon>Eimeria</taxon>
    </lineage>
</organism>
<feature type="compositionally biased region" description="Basic and acidic residues" evidence="2">
    <location>
        <begin position="1"/>
        <end position="14"/>
    </location>
</feature>
<protein>
    <recommendedName>
        <fullName evidence="6">Transmembrane protein</fullName>
    </recommendedName>
</protein>
<evidence type="ECO:0008006" key="6">
    <source>
        <dbReference type="Google" id="ProtNLM"/>
    </source>
</evidence>
<feature type="coiled-coil region" evidence="1">
    <location>
        <begin position="233"/>
        <end position="267"/>
    </location>
</feature>
<dbReference type="AlphaFoldDB" id="U6H0C2"/>
<feature type="region of interest" description="Disordered" evidence="2">
    <location>
        <begin position="517"/>
        <end position="564"/>
    </location>
</feature>
<evidence type="ECO:0000313" key="5">
    <source>
        <dbReference type="Proteomes" id="UP000018201"/>
    </source>
</evidence>
<evidence type="ECO:0000313" key="4">
    <source>
        <dbReference type="EMBL" id="CDI85900.1"/>
    </source>
</evidence>
<feature type="compositionally biased region" description="Low complexity" evidence="2">
    <location>
        <begin position="288"/>
        <end position="299"/>
    </location>
</feature>
<feature type="region of interest" description="Disordered" evidence="2">
    <location>
        <begin position="277"/>
        <end position="384"/>
    </location>
</feature>
<dbReference type="Proteomes" id="UP000018201">
    <property type="component" value="Unassembled WGS sequence"/>
</dbReference>
<accession>U6H0C2</accession>
<evidence type="ECO:0000256" key="1">
    <source>
        <dbReference type="SAM" id="Coils"/>
    </source>
</evidence>
<dbReference type="VEuPathDB" id="ToxoDB:EPH_0017470"/>
<name>U6H0C2_9EIME</name>
<reference evidence="4" key="2">
    <citation type="submission" date="2013-10" db="EMBL/GenBank/DDBJ databases">
        <authorList>
            <person name="Aslett M."/>
        </authorList>
    </citation>
    <scope>NUCLEOTIDE SEQUENCE [LARGE SCALE GENOMIC DNA]</scope>
    <source>
        <strain evidence="4">Houghton</strain>
    </source>
</reference>
<evidence type="ECO:0000256" key="3">
    <source>
        <dbReference type="SAM" id="Phobius"/>
    </source>
</evidence>
<gene>
    <name evidence="4" type="ORF">EPH_0017470</name>
</gene>
<reference evidence="4" key="1">
    <citation type="submission" date="2013-10" db="EMBL/GenBank/DDBJ databases">
        <title>Genomic analysis of the causative agents of coccidiosis in chickens.</title>
        <authorList>
            <person name="Reid A.J."/>
            <person name="Blake D."/>
            <person name="Billington K."/>
            <person name="Browne H."/>
            <person name="Dunn M."/>
            <person name="Hung S."/>
            <person name="Kawahara F."/>
            <person name="Miranda-Saavedra D."/>
            <person name="Mourier T."/>
            <person name="Nagra H."/>
            <person name="Otto T.D."/>
            <person name="Rawlings N."/>
            <person name="Sanchez A."/>
            <person name="Sanders M."/>
            <person name="Subramaniam C."/>
            <person name="Tay Y."/>
            <person name="Dear P."/>
            <person name="Doerig C."/>
            <person name="Gruber A."/>
            <person name="Parkinson J."/>
            <person name="Shirley M."/>
            <person name="Wan K.L."/>
            <person name="Berriman M."/>
            <person name="Tomley F."/>
            <person name="Pain A."/>
        </authorList>
    </citation>
    <scope>NUCLEOTIDE SEQUENCE [LARGE SCALE GENOMIC DNA]</scope>
    <source>
        <strain evidence="4">Houghton</strain>
    </source>
</reference>
<evidence type="ECO:0000256" key="2">
    <source>
        <dbReference type="SAM" id="MobiDB-lite"/>
    </source>
</evidence>
<keyword evidence="5" id="KW-1185">Reference proteome</keyword>
<feature type="region of interest" description="Disordered" evidence="2">
    <location>
        <begin position="1"/>
        <end position="21"/>
    </location>
</feature>
<feature type="compositionally biased region" description="Low complexity" evidence="2">
    <location>
        <begin position="326"/>
        <end position="339"/>
    </location>
</feature>
<sequence>MPERHTFRQDHAKPIGETAFASPELPTEESIFARSVSLRPKANRSVSHPHVLLSTLASVATVAVLIVFCSRNYKRRTVHTLRSRRLASSEDSDAALDVCGSSDDEEDQEHHQGPDFPNLIPEGERQLPLKKRLLAWVAEAETGAVGHYPQQQEEQQHRQEPAGAAVGLFPTEGAPNAEQIGPSLFPFQGELSSARLGTPTQLDAAMTLLSFRPYQQEVEHIASGTAETVPLKVRQLQRQVRWLQRQLQRTRRHHQQLQLQLQQQLGQLGGRELYQQRKRPRLHRRGGRSQQPNNLLQQQEQHHSIKLQVQQQSMQKHVQRKLLHTQEQQQQQQQQPEQQMASQEGREQQRRGEDQKRKRQEGLEVAEKRQQSLLQPVDTPSVYLPEEWIEPESPRSDMPQPATSGQAMQGTAVLAGVKGPSMSKHFSVTGSPTSKELSRQVIQGFVPAPVAAASTADAAGASRHEASAGPAVESGAGSAATGFERPYAGLSSAASTPRKEGRNFGVPTIFSLLTGDGNRGPGVPSASEKAVAERGATAGNAAPVASAGGDSAVPAPTSTSGIAKPLEKPNATVAAMLSHPFVRLPEPLMLQSAISASVDFKRAVTGPAGLRSALPYLQRAQELLLKERLLPIDLSELAEAAENLVRHGMHYEVQDVAQHHTYRAVERLAIRFLLLDAVVSALIVLGQTPDPALWERFTASIAHSAPFTTERINYSPRANFFYSLAQDLSSAIRVLKTGRRPRPAELIKIKRMLFCMPSSPARFRSIEFELWRKGDASASDGP</sequence>